<evidence type="ECO:0000313" key="2">
    <source>
        <dbReference type="EMBL" id="GAW92986.1"/>
    </source>
</evidence>
<organism evidence="2 3">
    <name type="scientific">Calderihabitans maritimus</name>
    <dbReference type="NCBI Taxonomy" id="1246530"/>
    <lineage>
        <taxon>Bacteria</taxon>
        <taxon>Bacillati</taxon>
        <taxon>Bacillota</taxon>
        <taxon>Clostridia</taxon>
        <taxon>Neomoorellales</taxon>
        <taxon>Calderihabitantaceae</taxon>
        <taxon>Calderihabitans</taxon>
    </lineage>
</organism>
<keyword evidence="1" id="KW-1133">Transmembrane helix</keyword>
<keyword evidence="1" id="KW-0472">Membrane</keyword>
<dbReference type="AlphaFoldDB" id="A0A1Z5HTX5"/>
<name>A0A1Z5HTX5_9FIRM</name>
<dbReference type="RefSeq" id="WP_088554224.1">
    <property type="nucleotide sequence ID" value="NZ_BDGJ01000111.1"/>
</dbReference>
<dbReference type="EMBL" id="BDGJ01000111">
    <property type="protein sequence ID" value="GAW92986.1"/>
    <property type="molecule type" value="Genomic_DNA"/>
</dbReference>
<sequence>MNWHILRGAFKKVFSEMILAVWGWGMGLVLMAIFSLEVYLLYRFLGVYAMLLGALIYLVLVYMWLEVSYQYRNLRTIEKSKIRRKEDRI</sequence>
<proteinExistence type="predicted"/>
<keyword evidence="1" id="KW-0812">Transmembrane</keyword>
<evidence type="ECO:0000313" key="3">
    <source>
        <dbReference type="Proteomes" id="UP000197032"/>
    </source>
</evidence>
<dbReference type="Proteomes" id="UP000197032">
    <property type="component" value="Unassembled WGS sequence"/>
</dbReference>
<gene>
    <name evidence="2" type="ORF">KKC1_21310</name>
</gene>
<evidence type="ECO:0000256" key="1">
    <source>
        <dbReference type="SAM" id="Phobius"/>
    </source>
</evidence>
<feature type="transmembrane region" description="Helical" evidence="1">
    <location>
        <begin position="47"/>
        <end position="65"/>
    </location>
</feature>
<reference evidence="3" key="1">
    <citation type="journal article" date="2017" name="Appl. Environ. Microbiol.">
        <title>Genomic Analysis of Calderihabitans maritimus KKC1, a Thermophilic, Hydrogenogenic, Carboxydotrophic Bacterium Isolated from Marine Sediment.</title>
        <authorList>
            <person name="Omae K."/>
            <person name="Yoneda Y."/>
            <person name="Fukuyama Y."/>
            <person name="Yoshida T."/>
            <person name="Sako Y."/>
        </authorList>
    </citation>
    <scope>NUCLEOTIDE SEQUENCE [LARGE SCALE GENOMIC DNA]</scope>
    <source>
        <strain evidence="3">KKC1</strain>
    </source>
</reference>
<keyword evidence="3" id="KW-1185">Reference proteome</keyword>
<comment type="caution">
    <text evidence="2">The sequence shown here is derived from an EMBL/GenBank/DDBJ whole genome shotgun (WGS) entry which is preliminary data.</text>
</comment>
<feature type="transmembrane region" description="Helical" evidence="1">
    <location>
        <begin position="21"/>
        <end position="41"/>
    </location>
</feature>
<protein>
    <submittedName>
        <fullName evidence="2">Uncharacterized protein</fullName>
    </submittedName>
</protein>
<accession>A0A1Z5HTX5</accession>